<evidence type="ECO:0000313" key="2">
    <source>
        <dbReference type="Proteomes" id="UP000003082"/>
    </source>
</evidence>
<comment type="caution">
    <text evidence="1">The sequence shown here is derived from an EMBL/GenBank/DDBJ whole genome shotgun (WGS) entry which is preliminary data.</text>
</comment>
<sequence length="47" mass="5677">MWHKNRYAFTVKFDLCVFGCFGVLLPALRKFASNLTYVSLPRYWFLR</sequence>
<dbReference type="Proteomes" id="UP000003082">
    <property type="component" value="Unassembled WGS sequence"/>
</dbReference>
<proteinExistence type="predicted"/>
<reference evidence="1 2" key="1">
    <citation type="submission" date="2008-08" db="EMBL/GenBank/DDBJ databases">
        <authorList>
            <person name="Madupu R."/>
            <person name="Durkin A.S."/>
            <person name="Torralba M."/>
            <person name="Methe B."/>
            <person name="Sutton G.G."/>
            <person name="Strausberg R.L."/>
            <person name="Nelson K.E."/>
        </authorList>
    </citation>
    <scope>NUCLEOTIDE SEQUENCE [LARGE SCALE GENOMIC DNA]</scope>
    <source>
        <strain evidence="1 2">RM3267</strain>
    </source>
</reference>
<name>B9D009_CAMRE</name>
<accession>B9D009</accession>
<keyword evidence="2" id="KW-1185">Reference proteome</keyword>
<evidence type="ECO:0000313" key="1">
    <source>
        <dbReference type="EMBL" id="EEF14667.1"/>
    </source>
</evidence>
<dbReference type="STRING" id="553218.CAMRE0001_1318"/>
<protein>
    <submittedName>
        <fullName evidence="1">Uncharacterized protein</fullName>
    </submittedName>
</protein>
<organism evidence="1 2">
    <name type="scientific">Campylobacter rectus RM3267</name>
    <dbReference type="NCBI Taxonomy" id="553218"/>
    <lineage>
        <taxon>Bacteria</taxon>
        <taxon>Pseudomonadati</taxon>
        <taxon>Campylobacterota</taxon>
        <taxon>Epsilonproteobacteria</taxon>
        <taxon>Campylobacterales</taxon>
        <taxon>Campylobacteraceae</taxon>
        <taxon>Campylobacter</taxon>
    </lineage>
</organism>
<gene>
    <name evidence="1" type="ORF">CAMRE0001_1318</name>
</gene>
<dbReference type="AlphaFoldDB" id="B9D009"/>
<dbReference type="EMBL" id="ACFU01000005">
    <property type="protein sequence ID" value="EEF14667.1"/>
    <property type="molecule type" value="Genomic_DNA"/>
</dbReference>